<dbReference type="InterPro" id="IPR024983">
    <property type="entry name" value="CHAT_dom"/>
</dbReference>
<feature type="domain" description="CHAT" evidence="1">
    <location>
        <begin position="886"/>
        <end position="1202"/>
    </location>
</feature>
<dbReference type="InterPro" id="IPR011990">
    <property type="entry name" value="TPR-like_helical_dom_sf"/>
</dbReference>
<dbReference type="Gene3D" id="1.25.40.10">
    <property type="entry name" value="Tetratricopeptide repeat domain"/>
    <property type="match status" value="3"/>
</dbReference>
<comment type="caution">
    <text evidence="2">The sequence shown here is derived from an EMBL/GenBank/DDBJ whole genome shotgun (WGS) entry which is preliminary data.</text>
</comment>
<sequence>MREQHLAAVQAHLARIRTPRDALAPEVTADIRRLTEALGDDEDLDAGFALGWLHWYRYSALPEGQDRDELRAALRAFVGCFVAGAEPLPEPLLPVLADIAEPVAIAMTQQGLQTPGPDGLEAAALVWQRIVAAAAPDGAARARYIGGWGVALQMLAERTGSADLLDEAVETLSLAVTVALSRDGDVPEQRHRLGRALLDRFRRTGAPGDLSAAIEAARLAADAVPGNGTYQWLLGAALRARFDVTQAPTDLDEVVEANRRAVAAATPGHPDHAGFLGNLAGALNTRFERTGEAADLDEAIAAFRTAGFWYNAGVLLVTRFRRTGDVADLDLAIEAYRQALTTRDGPAHHVLGNLAVALRTRFDQTGDTHDLEAAIEAGGESLARTPGDDRGTPLTNLGISLLDRFGVTGGREDLERALALSEEAVRAVPPGRPERAAALNNLCLALLRRHETDGASDDIERAVSAGREAVDATPPGDPERPARMSNLALALRLRFELRRSSADLDAAVEMGTQAVGAVPAGHPRRATLLSDLGTAHHVRYRRTGDFHDLQAAVEAFQGAADAMPAGRPFRAGVLHNLGVALRDRFTLTGDVSDLDMAIRAGREAVDATPTGSPTRSIFLATLAEAHGDRSKATGAPDDLHAAVAVAREAVEATPDGSPHRAVHVAFLGNALRARAERSGEGAGEALAAYRSALGDPSGPLDLRISAARAAADLVHDTRPALAADLLEAAVALLPETIPAGPSWSDRQHELRTYARLAADAAALALSVPSAGPPQRRGGSEPPALRALRLLESGRSILLGRIRQSPPLPGLAELCAAAEDGPIVVFNVSRYRSDAILLTPDGVDHLPLPGLAAAPERFHAFLTALQGAVDPEAGWRERVAAQDDINATLEWLWDAAAAPVLDALGCPAPPPDSGTPLPRVWWVPGGMLSVFPLHAAGHHRAADSRTVLDRVVSSYAPTVRTLLDARRPPPAAGARGPGRALVVAMPQTPGAAPLPYAAEEAELLRAVLPGSLVLTSPARDAVLAAMADAPIAHFACHGVSEALDPARSRLLLADHETAPLTVADLAAAGLSGAELVYLSACSTAQMSVVTLGTVELAQPARTELPQLAALVGRLNRGRDLLDEAITLAAAFQAIGVRHVVGTLWEIDDAITLELADAFYQGLRTENGALDLGRSAQALHHAVRAVRDRLPRTPSLWAPYLHAGA</sequence>
<evidence type="ECO:0000259" key="1">
    <source>
        <dbReference type="Pfam" id="PF12770"/>
    </source>
</evidence>
<evidence type="ECO:0000313" key="2">
    <source>
        <dbReference type="EMBL" id="GIH64639.1"/>
    </source>
</evidence>
<dbReference type="Pfam" id="PF12770">
    <property type="entry name" value="CHAT"/>
    <property type="match status" value="1"/>
</dbReference>
<organism evidence="2 3">
    <name type="scientific">Microbispora siamensis</name>
    <dbReference type="NCBI Taxonomy" id="564413"/>
    <lineage>
        <taxon>Bacteria</taxon>
        <taxon>Bacillati</taxon>
        <taxon>Actinomycetota</taxon>
        <taxon>Actinomycetes</taxon>
        <taxon>Streptosporangiales</taxon>
        <taxon>Streptosporangiaceae</taxon>
        <taxon>Microbispora</taxon>
    </lineage>
</organism>
<dbReference type="SUPFAM" id="SSF48452">
    <property type="entry name" value="TPR-like"/>
    <property type="match status" value="1"/>
</dbReference>
<accession>A0ABQ4GT67</accession>
<protein>
    <submittedName>
        <fullName evidence="2">CHAT domain-containing protein</fullName>
    </submittedName>
</protein>
<evidence type="ECO:0000313" key="3">
    <source>
        <dbReference type="Proteomes" id="UP000660454"/>
    </source>
</evidence>
<dbReference type="Pfam" id="PF13374">
    <property type="entry name" value="TPR_10"/>
    <property type="match status" value="1"/>
</dbReference>
<dbReference type="Proteomes" id="UP000660454">
    <property type="component" value="Unassembled WGS sequence"/>
</dbReference>
<proteinExistence type="predicted"/>
<gene>
    <name evidence="2" type="ORF">Msi02_54560</name>
</gene>
<name>A0ABQ4GT67_9ACTN</name>
<reference evidence="2 3" key="1">
    <citation type="submission" date="2021-01" db="EMBL/GenBank/DDBJ databases">
        <title>Whole genome shotgun sequence of Microbispora siamensis NBRC 104113.</title>
        <authorList>
            <person name="Komaki H."/>
            <person name="Tamura T."/>
        </authorList>
    </citation>
    <scope>NUCLEOTIDE SEQUENCE [LARGE SCALE GENOMIC DNA]</scope>
    <source>
        <strain evidence="2 3">NBRC 104113</strain>
    </source>
</reference>
<dbReference type="EMBL" id="BOOF01000033">
    <property type="protein sequence ID" value="GIH64639.1"/>
    <property type="molecule type" value="Genomic_DNA"/>
</dbReference>
<keyword evidence="3" id="KW-1185">Reference proteome</keyword>
<dbReference type="RefSeq" id="WP_204050855.1">
    <property type="nucleotide sequence ID" value="NZ_BOOF01000033.1"/>
</dbReference>